<gene>
    <name evidence="1" type="ORF">BJX67DRAFT_382293</name>
</gene>
<sequence>MPDAPHLPAEICFQILDDVCDDTSTAWQKYSALCNIRLVNRAWCHFASVALFQHITLDGSRCVKNDIGWVSRLERLSQMSVAGLVSSVVVHISLYDDDYDDDNTHGQDDGDSASLQESLFARLSQVLPRSIPCFPQLEGLHLLLLDRERLLDSHSVNVPLVDALRLIEKKVLREYFTAIGRCLSLSHLPRLNALSLDLSTICDLSPLLDTGDEAPEDSSETRSFFAQNISQLRHLSLTVNNTICRGCLRPEHCDYHHRFPVSFPYSWACVPHPLMRFFSYGLEDLESLTILCTDLHRVYIDMHEVWTTAPFTKLRHIDLHKVLISFRTLVSILDTARGSLQEICIHWVMRIPRRQTKAVTAKLTSMPWLEWAIIVTMANTICYKRREVPDLKISAAHGPGPWWGEEEEEEEEE</sequence>
<reference evidence="1 2" key="1">
    <citation type="submission" date="2024-07" db="EMBL/GenBank/DDBJ databases">
        <title>Section-level genome sequencing and comparative genomics of Aspergillus sections Usti and Cavernicolus.</title>
        <authorList>
            <consortium name="Lawrence Berkeley National Laboratory"/>
            <person name="Nybo J.L."/>
            <person name="Vesth T.C."/>
            <person name="Theobald S."/>
            <person name="Frisvad J.C."/>
            <person name="Larsen T.O."/>
            <person name="Kjaerboelling I."/>
            <person name="Rothschild-Mancinelli K."/>
            <person name="Lyhne E.K."/>
            <person name="Kogle M.E."/>
            <person name="Barry K."/>
            <person name="Clum A."/>
            <person name="Na H."/>
            <person name="Ledsgaard L."/>
            <person name="Lin J."/>
            <person name="Lipzen A."/>
            <person name="Kuo A."/>
            <person name="Riley R."/>
            <person name="Mondo S."/>
            <person name="Labutti K."/>
            <person name="Haridas S."/>
            <person name="Pangalinan J."/>
            <person name="Salamov A.A."/>
            <person name="Simmons B.A."/>
            <person name="Magnuson J.K."/>
            <person name="Chen J."/>
            <person name="Drula E."/>
            <person name="Henrissat B."/>
            <person name="Wiebenga A."/>
            <person name="Lubbers R.J."/>
            <person name="Gomes A.C."/>
            <person name="Macurrencykelacurrency M.R."/>
            <person name="Stajich J."/>
            <person name="Grigoriev I.V."/>
            <person name="Mortensen U.H."/>
            <person name="De Vries R.P."/>
            <person name="Baker S.E."/>
            <person name="Andersen M.R."/>
        </authorList>
    </citation>
    <scope>NUCLEOTIDE SEQUENCE [LARGE SCALE GENOMIC DNA]</scope>
    <source>
        <strain evidence="1 2">CBS 449.75</strain>
    </source>
</reference>
<comment type="caution">
    <text evidence="1">The sequence shown here is derived from an EMBL/GenBank/DDBJ whole genome shotgun (WGS) entry which is preliminary data.</text>
</comment>
<accession>A0ABR4LND0</accession>
<evidence type="ECO:0000313" key="2">
    <source>
        <dbReference type="Proteomes" id="UP001610432"/>
    </source>
</evidence>
<proteinExistence type="predicted"/>
<protein>
    <recommendedName>
        <fullName evidence="3">F-box domain-containing protein</fullName>
    </recommendedName>
</protein>
<name>A0ABR4LND0_9EURO</name>
<evidence type="ECO:0008006" key="3">
    <source>
        <dbReference type="Google" id="ProtNLM"/>
    </source>
</evidence>
<evidence type="ECO:0000313" key="1">
    <source>
        <dbReference type="EMBL" id="KAL2865907.1"/>
    </source>
</evidence>
<dbReference type="EMBL" id="JBFXLQ010000028">
    <property type="protein sequence ID" value="KAL2865907.1"/>
    <property type="molecule type" value="Genomic_DNA"/>
</dbReference>
<organism evidence="1 2">
    <name type="scientific">Aspergillus lucknowensis</name>
    <dbReference type="NCBI Taxonomy" id="176173"/>
    <lineage>
        <taxon>Eukaryota</taxon>
        <taxon>Fungi</taxon>
        <taxon>Dikarya</taxon>
        <taxon>Ascomycota</taxon>
        <taxon>Pezizomycotina</taxon>
        <taxon>Eurotiomycetes</taxon>
        <taxon>Eurotiomycetidae</taxon>
        <taxon>Eurotiales</taxon>
        <taxon>Aspergillaceae</taxon>
        <taxon>Aspergillus</taxon>
        <taxon>Aspergillus subgen. Nidulantes</taxon>
    </lineage>
</organism>
<dbReference type="GeneID" id="98148284"/>
<dbReference type="Proteomes" id="UP001610432">
    <property type="component" value="Unassembled WGS sequence"/>
</dbReference>
<dbReference type="RefSeq" id="XP_070884886.1">
    <property type="nucleotide sequence ID" value="XM_071033212.1"/>
</dbReference>
<keyword evidence="2" id="KW-1185">Reference proteome</keyword>